<keyword evidence="4" id="KW-1185">Reference proteome</keyword>
<accession>A0A238ZE60</accession>
<feature type="compositionally biased region" description="Low complexity" evidence="1">
    <location>
        <begin position="52"/>
        <end position="69"/>
    </location>
</feature>
<feature type="region of interest" description="Disordered" evidence="1">
    <location>
        <begin position="43"/>
        <end position="69"/>
    </location>
</feature>
<dbReference type="Proteomes" id="UP000198348">
    <property type="component" value="Unassembled WGS sequence"/>
</dbReference>
<keyword evidence="2" id="KW-0732">Signal</keyword>
<gene>
    <name evidence="3" type="ORF">SAMN06265360_12098</name>
</gene>
<dbReference type="AlphaFoldDB" id="A0A238ZE60"/>
<evidence type="ECO:0000256" key="1">
    <source>
        <dbReference type="SAM" id="MobiDB-lite"/>
    </source>
</evidence>
<feature type="region of interest" description="Disordered" evidence="1">
    <location>
        <begin position="91"/>
        <end position="130"/>
    </location>
</feature>
<protein>
    <recommendedName>
        <fullName evidence="5">Secreted protein</fullName>
    </recommendedName>
</protein>
<proteinExistence type="predicted"/>
<evidence type="ECO:0000313" key="3">
    <source>
        <dbReference type="EMBL" id="SNR81221.1"/>
    </source>
</evidence>
<dbReference type="EMBL" id="FZNW01000020">
    <property type="protein sequence ID" value="SNR81221.1"/>
    <property type="molecule type" value="Genomic_DNA"/>
</dbReference>
<evidence type="ECO:0000256" key="2">
    <source>
        <dbReference type="SAM" id="SignalP"/>
    </source>
</evidence>
<reference evidence="3 4" key="1">
    <citation type="submission" date="2017-06" db="EMBL/GenBank/DDBJ databases">
        <authorList>
            <person name="Kim H.J."/>
            <person name="Triplett B.A."/>
        </authorList>
    </citation>
    <scope>NUCLEOTIDE SEQUENCE [LARGE SCALE GENOMIC DNA]</scope>
    <source>
        <strain evidence="3 4">DSM 45207</strain>
    </source>
</reference>
<feature type="chain" id="PRO_5012918335" description="Secreted protein" evidence="2">
    <location>
        <begin position="43"/>
        <end position="250"/>
    </location>
</feature>
<name>A0A238ZE60_9PSEU</name>
<sequence>MTDQCGRDVGHSVVMAQAIRNRFAVVAACALVVASLTGTTSAAETTGRASEHASQPPESPASPVSAASVGSVDAVIDGQRVRQDPIAPCEVDGQREAESGAVSVDPVAGFGRGSSRCRMDTEGSGAAEAETSGRAFTSRVLRRYGGPLLRVSSYSASCRTVDRGSEGSVELRGVRGIDVPSDIPSNHTVLIHGPDESQPPLARVTVNEMVTPSPPDGSMTLNAMRIELFPEGGPDSGEIVVGSVSCDPFG</sequence>
<evidence type="ECO:0008006" key="5">
    <source>
        <dbReference type="Google" id="ProtNLM"/>
    </source>
</evidence>
<feature type="signal peptide" evidence="2">
    <location>
        <begin position="1"/>
        <end position="42"/>
    </location>
</feature>
<organism evidence="3 4">
    <name type="scientific">Haloechinothrix alba</name>
    <dbReference type="NCBI Taxonomy" id="664784"/>
    <lineage>
        <taxon>Bacteria</taxon>
        <taxon>Bacillati</taxon>
        <taxon>Actinomycetota</taxon>
        <taxon>Actinomycetes</taxon>
        <taxon>Pseudonocardiales</taxon>
        <taxon>Pseudonocardiaceae</taxon>
        <taxon>Haloechinothrix</taxon>
    </lineage>
</organism>
<evidence type="ECO:0000313" key="4">
    <source>
        <dbReference type="Proteomes" id="UP000198348"/>
    </source>
</evidence>